<feature type="domain" description="DUF2147" evidence="2">
    <location>
        <begin position="39"/>
        <end position="155"/>
    </location>
</feature>
<feature type="chain" id="PRO_5045611159" evidence="1">
    <location>
        <begin position="20"/>
        <end position="157"/>
    </location>
</feature>
<dbReference type="RefSeq" id="WP_354010258.1">
    <property type="nucleotide sequence ID" value="NZ_JBEWTA010000001.1"/>
</dbReference>
<dbReference type="Pfam" id="PF09917">
    <property type="entry name" value="DUF2147"/>
    <property type="match status" value="1"/>
</dbReference>
<reference evidence="3 4" key="1">
    <citation type="submission" date="2024-06" db="EMBL/GenBank/DDBJ databases">
        <title>Genomic Encyclopedia of Type Strains, Phase V (KMG-V): Genome sequencing to study the core and pangenomes of soil and plant-associated prokaryotes.</title>
        <authorList>
            <person name="Whitman W."/>
        </authorList>
    </citation>
    <scope>NUCLEOTIDE SEQUENCE [LARGE SCALE GENOMIC DNA]</scope>
    <source>
        <strain evidence="3 4">NE40</strain>
    </source>
</reference>
<gene>
    <name evidence="3" type="ORF">V5J35_001071</name>
</gene>
<keyword evidence="1" id="KW-0732">Signal</keyword>
<comment type="caution">
    <text evidence="3">The sequence shown here is derived from an EMBL/GenBank/DDBJ whole genome shotgun (WGS) entry which is preliminary data.</text>
</comment>
<dbReference type="Proteomes" id="UP001549366">
    <property type="component" value="Unassembled WGS sequence"/>
</dbReference>
<sequence>MLKKLLPATLFCLSLHASANGDSANNDSANNDSANSYVGQWHTVNENTNEVESLVSIYMEDNQLKGRIEQIADPASRGKLCEQCKGEFKDQKIEGMTFIWGLTRDGDKYDDGKILDPASGKIYSASLSLTEGGERLKVRGYLGFALIGRTQVWLRAK</sequence>
<dbReference type="InterPro" id="IPR019223">
    <property type="entry name" value="DUF2147"/>
</dbReference>
<evidence type="ECO:0000256" key="1">
    <source>
        <dbReference type="SAM" id="SignalP"/>
    </source>
</evidence>
<evidence type="ECO:0000313" key="4">
    <source>
        <dbReference type="Proteomes" id="UP001549366"/>
    </source>
</evidence>
<keyword evidence="4" id="KW-1185">Reference proteome</keyword>
<dbReference type="PANTHER" id="PTHR36919:SF3">
    <property type="entry name" value="BLL5882 PROTEIN"/>
    <property type="match status" value="1"/>
</dbReference>
<accession>A0ABV2SFK4</accession>
<name>A0ABV2SFK4_9GAMM</name>
<feature type="signal peptide" evidence="1">
    <location>
        <begin position="1"/>
        <end position="19"/>
    </location>
</feature>
<dbReference type="Gene3D" id="2.40.128.520">
    <property type="match status" value="1"/>
</dbReference>
<dbReference type="PANTHER" id="PTHR36919">
    <property type="entry name" value="BLR1215 PROTEIN"/>
    <property type="match status" value="1"/>
</dbReference>
<organism evidence="3 4">
    <name type="scientific">Endozoicomonas lisbonensis</name>
    <dbReference type="NCBI Taxonomy" id="3120522"/>
    <lineage>
        <taxon>Bacteria</taxon>
        <taxon>Pseudomonadati</taxon>
        <taxon>Pseudomonadota</taxon>
        <taxon>Gammaproteobacteria</taxon>
        <taxon>Oceanospirillales</taxon>
        <taxon>Endozoicomonadaceae</taxon>
        <taxon>Endozoicomonas</taxon>
    </lineage>
</organism>
<evidence type="ECO:0000313" key="3">
    <source>
        <dbReference type="EMBL" id="MET4755879.1"/>
    </source>
</evidence>
<dbReference type="EMBL" id="JBEWTB010000002">
    <property type="protein sequence ID" value="MET4755879.1"/>
    <property type="molecule type" value="Genomic_DNA"/>
</dbReference>
<evidence type="ECO:0000259" key="2">
    <source>
        <dbReference type="Pfam" id="PF09917"/>
    </source>
</evidence>
<protein>
    <submittedName>
        <fullName evidence="3">Uncharacterized protein (DUF2147 family)</fullName>
    </submittedName>
</protein>
<proteinExistence type="predicted"/>